<reference evidence="4" key="1">
    <citation type="submission" date="2025-08" db="UniProtKB">
        <authorList>
            <consortium name="RefSeq"/>
        </authorList>
    </citation>
    <scope>IDENTIFICATION</scope>
</reference>
<evidence type="ECO:0000313" key="4">
    <source>
        <dbReference type="RefSeq" id="XP_065669759.1"/>
    </source>
</evidence>
<sequence>MISYFVFLLLPQLYLLQLVKLPDTTQNGAKRFTLQDLLANQQLQQQQEQPKTQTVDLGTLIAAARNAAINQQQQTQTQEVLLPSQNLMQQFSPNPNNNKEIDIDVQPDKNGNINLDDLQGMLSSPSGSLSSPSGSLSSPSTNKNNAIEKTQISASTEGSMINDLIAQPQSSSLENHIVHEELDLGKQKIELEAAGKRTTHYTLARSKDGGLNLIPIVEGGSGKLEMLQSKGYEEQGKSRQQMQLTTLSQALYSPFPSDQNILHLHLKGKDGKDGKPGNKGPMGPMGPRGPEGSRGPKGDAGTCSSQINGLFECTPDELDSLSNRIDYLEKICKKKAPPPPFRPIGVPGTEGNPLPSCQAIYEKNPNAKSGPYWLMVSGIRFKTWCEFFKGGGSGDDERPALAGGWTLVARVKGQATDWSPVSELWANNETLDEGTASDIKRTTSMKNIGFNLITSNVLLLCFTGPNTGCAIFTHGKNMPLSELFATKFGVVPEEQYTMANFMKAVGKSCDLSILRQSWCGLNLANVCDAKRSNPNDKPPTTTHIVRIGCIGDRSATCFPDDYAVGIGVTSCKDGYGCSNVGPSKNMHYRCDYVYGAFSQTAFIYVL</sequence>
<organism evidence="3 4">
    <name type="scientific">Hydra vulgaris</name>
    <name type="common">Hydra</name>
    <name type="synonym">Hydra attenuata</name>
    <dbReference type="NCBI Taxonomy" id="6087"/>
    <lineage>
        <taxon>Eukaryota</taxon>
        <taxon>Metazoa</taxon>
        <taxon>Cnidaria</taxon>
        <taxon>Hydrozoa</taxon>
        <taxon>Hydroidolina</taxon>
        <taxon>Anthoathecata</taxon>
        <taxon>Aplanulata</taxon>
        <taxon>Hydridae</taxon>
        <taxon>Hydra</taxon>
    </lineage>
</organism>
<evidence type="ECO:0000256" key="2">
    <source>
        <dbReference type="SAM" id="SignalP"/>
    </source>
</evidence>
<feature type="compositionally biased region" description="Polar residues" evidence="1">
    <location>
        <begin position="88"/>
        <end position="98"/>
    </location>
</feature>
<feature type="compositionally biased region" description="Basic and acidic residues" evidence="1">
    <location>
        <begin position="267"/>
        <end position="276"/>
    </location>
</feature>
<feature type="region of interest" description="Disordered" evidence="1">
    <location>
        <begin position="88"/>
        <end position="144"/>
    </location>
</feature>
<dbReference type="GeneID" id="100214365"/>
<feature type="chain" id="PRO_5046804768" evidence="2">
    <location>
        <begin position="17"/>
        <end position="606"/>
    </location>
</feature>
<gene>
    <name evidence="4" type="primary">LOC100214365</name>
</gene>
<name>A0ABM4D628_HYDVU</name>
<keyword evidence="2" id="KW-0732">Signal</keyword>
<proteinExistence type="predicted"/>
<feature type="signal peptide" evidence="2">
    <location>
        <begin position="1"/>
        <end position="16"/>
    </location>
</feature>
<dbReference type="RefSeq" id="XP_065669759.1">
    <property type="nucleotide sequence ID" value="XM_065813687.1"/>
</dbReference>
<feature type="compositionally biased region" description="Low complexity" evidence="1">
    <location>
        <begin position="122"/>
        <end position="140"/>
    </location>
</feature>
<dbReference type="Proteomes" id="UP001652625">
    <property type="component" value="Chromosome 12"/>
</dbReference>
<protein>
    <submittedName>
        <fullName evidence="4">Uncharacterized protein LOC100214365 isoform X1</fullName>
    </submittedName>
</protein>
<evidence type="ECO:0000313" key="3">
    <source>
        <dbReference type="Proteomes" id="UP001652625"/>
    </source>
</evidence>
<accession>A0ABM4D628</accession>
<keyword evidence="3" id="KW-1185">Reference proteome</keyword>
<feature type="region of interest" description="Disordered" evidence="1">
    <location>
        <begin position="266"/>
        <end position="301"/>
    </location>
</feature>
<evidence type="ECO:0000256" key="1">
    <source>
        <dbReference type="SAM" id="MobiDB-lite"/>
    </source>
</evidence>